<reference evidence="7" key="1">
    <citation type="submission" date="2020-10" db="EMBL/GenBank/DDBJ databases">
        <authorList>
            <person name="Gilroy R."/>
        </authorList>
    </citation>
    <scope>NUCLEOTIDE SEQUENCE</scope>
    <source>
        <strain evidence="7">517</strain>
    </source>
</reference>
<dbReference type="Pfam" id="PF01443">
    <property type="entry name" value="Viral_helicase1"/>
    <property type="match status" value="1"/>
</dbReference>
<keyword evidence="4 5" id="KW-0067">ATP-binding</keyword>
<dbReference type="GO" id="GO:0005829">
    <property type="term" value="C:cytosol"/>
    <property type="evidence" value="ECO:0007669"/>
    <property type="project" value="TreeGrafter"/>
</dbReference>
<dbReference type="InterPro" id="IPR000212">
    <property type="entry name" value="DNA_helicase_UvrD/REP"/>
</dbReference>
<dbReference type="GO" id="GO:0043138">
    <property type="term" value="F:3'-5' DNA helicase activity"/>
    <property type="evidence" value="ECO:0007669"/>
    <property type="project" value="TreeGrafter"/>
</dbReference>
<dbReference type="GO" id="GO:0000725">
    <property type="term" value="P:recombinational repair"/>
    <property type="evidence" value="ECO:0007669"/>
    <property type="project" value="TreeGrafter"/>
</dbReference>
<dbReference type="Gene3D" id="3.40.50.300">
    <property type="entry name" value="P-loop containing nucleotide triphosphate hydrolases"/>
    <property type="match status" value="2"/>
</dbReference>
<comment type="caution">
    <text evidence="7">The sequence shown here is derived from an EMBL/GenBank/DDBJ whole genome shotgun (WGS) entry which is preliminary data.</text>
</comment>
<organism evidence="7 8">
    <name type="scientific">Candidatus Stercoripulliclostridium pullicola</name>
    <dbReference type="NCBI Taxonomy" id="2840953"/>
    <lineage>
        <taxon>Bacteria</taxon>
        <taxon>Bacillati</taxon>
        <taxon>Bacillota</taxon>
        <taxon>Clostridia</taxon>
        <taxon>Eubacteriales</taxon>
        <taxon>Candidatus Stercoripulliclostridium</taxon>
    </lineage>
</organism>
<evidence type="ECO:0000313" key="7">
    <source>
        <dbReference type="EMBL" id="MBO8424317.1"/>
    </source>
</evidence>
<proteinExistence type="predicted"/>
<name>A0A940IDL1_9FIRM</name>
<reference evidence="7" key="2">
    <citation type="journal article" date="2021" name="PeerJ">
        <title>Extensive microbial diversity within the chicken gut microbiome revealed by metagenomics and culture.</title>
        <authorList>
            <person name="Gilroy R."/>
            <person name="Ravi A."/>
            <person name="Getino M."/>
            <person name="Pursley I."/>
            <person name="Horton D.L."/>
            <person name="Alikhan N.F."/>
            <person name="Baker D."/>
            <person name="Gharbi K."/>
            <person name="Hall N."/>
            <person name="Watson M."/>
            <person name="Adriaenssens E.M."/>
            <person name="Foster-Nyarko E."/>
            <person name="Jarju S."/>
            <person name="Secka A."/>
            <person name="Antonio M."/>
            <person name="Oren A."/>
            <person name="Chaudhuri R.R."/>
            <person name="La Ragione R."/>
            <person name="Hildebrand F."/>
            <person name="Pallen M.J."/>
        </authorList>
    </citation>
    <scope>NUCLEOTIDE SEQUENCE</scope>
    <source>
        <strain evidence="7">517</strain>
    </source>
</reference>
<dbReference type="GO" id="GO:0005524">
    <property type="term" value="F:ATP binding"/>
    <property type="evidence" value="ECO:0007669"/>
    <property type="project" value="UniProtKB-UniRule"/>
</dbReference>
<dbReference type="PANTHER" id="PTHR11070">
    <property type="entry name" value="UVRD / RECB / PCRA DNA HELICASE FAMILY MEMBER"/>
    <property type="match status" value="1"/>
</dbReference>
<dbReference type="PANTHER" id="PTHR11070:SF45">
    <property type="entry name" value="DNA 3'-5' HELICASE"/>
    <property type="match status" value="1"/>
</dbReference>
<feature type="binding site" evidence="5">
    <location>
        <begin position="178"/>
        <end position="185"/>
    </location>
    <ligand>
        <name>ATP</name>
        <dbReference type="ChEBI" id="CHEBI:30616"/>
    </ligand>
</feature>
<accession>A0A940IDL1</accession>
<evidence type="ECO:0000256" key="4">
    <source>
        <dbReference type="ARBA" id="ARBA00022840"/>
    </source>
</evidence>
<feature type="domain" description="UvrD-like helicase ATP-binding" evidence="6">
    <location>
        <begin position="157"/>
        <end position="481"/>
    </location>
</feature>
<dbReference type="InterPro" id="IPR014016">
    <property type="entry name" value="UvrD-like_ATP-bd"/>
</dbReference>
<keyword evidence="3 5" id="KW-0347">Helicase</keyword>
<sequence>MAISVHKLDIDCKTTVLSSRSAVYKTAELAAKLHRLNKSDFALGKIYEAVLALRAGSVATLTDGNGFYTASFGQRGEYEFSFATGALPAPLKRDDIIFYDFTGEGSEDLRLNDRRLETYLKDRSVFAAVLTPARTRPSGAAYEKLYRISGAERVDFPMLNAEQKAIVEAEDGNILVQGVAGSGKTNLCIDKIVFAAARGYAGKVLYSTYSRGLLVDTQRRVNAFAADIENFVAEYTHGRVRFTDPDHKKAVENRLGIYFDVDEDDKIAAALTKTAAFLREKVDYCLIGDLYRKYCGGKRPECGESYFLNEFVPKYAAQKTEGALNRVRPLSFEVVYKEIYGYIFGKADPANPARITSREEYAAARSGALTPQESEAVYRIARAYAEHLAANGLTDNNAMSRDMLKSRGSLPYYSLAVLDEVQDLTEINLLFMKSIARKLFCVGDALQMINPSYFSFAFLKRLMYSSETTTIRVLKHNYRNTPRIAEIVERLNDLNVSRFGTHNFVLRSRPVDSATETSAVYVRGDALVKMMAERKLDNYTLIVSSDEVKKRLRKTVGNREILTVSEVKGLERDTVVLYDLLSDHKDKWSTLARAGVDRKNADENSVYRYYFNLFYVGVSRAKAHVYVCERDEIPFFDKFFATEFACLAPVEALNRLEKILSRTETDDADLCERIEEFMRLGQYANARVALDRLRDDNVRVAYRDKIDVHEEFISHGNYREAGVRFWEKGLYDDAREMFALSGDKLLIEFMEACLDNDDRALDYDIVRYFTDVGNNDVAYKLILSTVRRDLEEIRKTQSSLNAAFKALRRSKEKKYGQ</sequence>
<dbReference type="InterPro" id="IPR027351">
    <property type="entry name" value="(+)RNA_virus_helicase_core_dom"/>
</dbReference>
<keyword evidence="2 5" id="KW-0378">Hydrolase</keyword>
<dbReference type="GO" id="GO:0016787">
    <property type="term" value="F:hydrolase activity"/>
    <property type="evidence" value="ECO:0007669"/>
    <property type="project" value="UniProtKB-UniRule"/>
</dbReference>
<evidence type="ECO:0000313" key="8">
    <source>
        <dbReference type="Proteomes" id="UP000727857"/>
    </source>
</evidence>
<dbReference type="Proteomes" id="UP000727857">
    <property type="component" value="Unassembled WGS sequence"/>
</dbReference>
<gene>
    <name evidence="7" type="ORF">IAB16_04810</name>
</gene>
<keyword evidence="1 5" id="KW-0547">Nucleotide-binding</keyword>
<dbReference type="AlphaFoldDB" id="A0A940IDL1"/>
<evidence type="ECO:0000256" key="1">
    <source>
        <dbReference type="ARBA" id="ARBA00022741"/>
    </source>
</evidence>
<evidence type="ECO:0000256" key="3">
    <source>
        <dbReference type="ARBA" id="ARBA00022806"/>
    </source>
</evidence>
<dbReference type="SUPFAM" id="SSF52540">
    <property type="entry name" value="P-loop containing nucleoside triphosphate hydrolases"/>
    <property type="match status" value="1"/>
</dbReference>
<dbReference type="EMBL" id="JADINF010000121">
    <property type="protein sequence ID" value="MBO8424317.1"/>
    <property type="molecule type" value="Genomic_DNA"/>
</dbReference>
<dbReference type="PROSITE" id="PS51198">
    <property type="entry name" value="UVRD_HELICASE_ATP_BIND"/>
    <property type="match status" value="1"/>
</dbReference>
<evidence type="ECO:0000259" key="6">
    <source>
        <dbReference type="PROSITE" id="PS51198"/>
    </source>
</evidence>
<protein>
    <recommendedName>
        <fullName evidence="6">UvrD-like helicase ATP-binding domain-containing protein</fullName>
    </recommendedName>
</protein>
<evidence type="ECO:0000256" key="5">
    <source>
        <dbReference type="PROSITE-ProRule" id="PRU00560"/>
    </source>
</evidence>
<dbReference type="InterPro" id="IPR027417">
    <property type="entry name" value="P-loop_NTPase"/>
</dbReference>
<evidence type="ECO:0000256" key="2">
    <source>
        <dbReference type="ARBA" id="ARBA00022801"/>
    </source>
</evidence>
<dbReference type="GO" id="GO:0003677">
    <property type="term" value="F:DNA binding"/>
    <property type="evidence" value="ECO:0007669"/>
    <property type="project" value="InterPro"/>
</dbReference>